<dbReference type="PANTHER" id="PTHR34220">
    <property type="entry name" value="SENSOR HISTIDINE KINASE YPDA"/>
    <property type="match status" value="1"/>
</dbReference>
<dbReference type="Pfam" id="PF06580">
    <property type="entry name" value="His_kinase"/>
    <property type="match status" value="1"/>
</dbReference>
<feature type="transmembrane region" description="Helical" evidence="1">
    <location>
        <begin position="43"/>
        <end position="62"/>
    </location>
</feature>
<keyword evidence="1" id="KW-0472">Membrane</keyword>
<feature type="transmembrane region" description="Helical" evidence="1">
    <location>
        <begin position="173"/>
        <end position="192"/>
    </location>
</feature>
<dbReference type="InterPro" id="IPR050640">
    <property type="entry name" value="Bact_2-comp_sensor_kinase"/>
</dbReference>
<evidence type="ECO:0000313" key="3">
    <source>
        <dbReference type="EMBL" id="MBD1365176.1"/>
    </source>
</evidence>
<dbReference type="EMBL" id="JACWMY010000007">
    <property type="protein sequence ID" value="MBD1365176.1"/>
    <property type="molecule type" value="Genomic_DNA"/>
</dbReference>
<dbReference type="InterPro" id="IPR036890">
    <property type="entry name" value="HATPase_C_sf"/>
</dbReference>
<evidence type="ECO:0000256" key="1">
    <source>
        <dbReference type="SAM" id="Phobius"/>
    </source>
</evidence>
<gene>
    <name evidence="3" type="ORF">IDJ77_15275</name>
</gene>
<evidence type="ECO:0000313" key="4">
    <source>
        <dbReference type="Proteomes" id="UP000606600"/>
    </source>
</evidence>
<dbReference type="GO" id="GO:0016301">
    <property type="term" value="F:kinase activity"/>
    <property type="evidence" value="ECO:0007669"/>
    <property type="project" value="UniProtKB-KW"/>
</dbReference>
<evidence type="ECO:0000259" key="2">
    <source>
        <dbReference type="Pfam" id="PF06580"/>
    </source>
</evidence>
<dbReference type="SUPFAM" id="SSF55874">
    <property type="entry name" value="ATPase domain of HSP90 chaperone/DNA topoisomerase II/histidine kinase"/>
    <property type="match status" value="1"/>
</dbReference>
<feature type="transmembrane region" description="Helical" evidence="1">
    <location>
        <begin position="74"/>
        <end position="91"/>
    </location>
</feature>
<reference evidence="3 4" key="1">
    <citation type="submission" date="2020-09" db="EMBL/GenBank/DDBJ databases">
        <title>Novel species of Mucilaginibacter isolated from a glacier on the Tibetan Plateau.</title>
        <authorList>
            <person name="Liu Q."/>
            <person name="Xin Y.-H."/>
        </authorList>
    </citation>
    <scope>NUCLEOTIDE SEQUENCE [LARGE SCALE GENOMIC DNA]</scope>
    <source>
        <strain evidence="3 4">ZT4R22</strain>
    </source>
</reference>
<sequence length="400" mass="45463">MLRFKLNNILIHVTGWLLFLVLPVLFLSTGSKQSGAWILLSSPYYWLFCLTYLTLFYFNLWYLIPSFFLKKRRWVYGLFIIILFGFVYFLQPFDKLLVHNPRFQEQMDAIARQQAADSLKAIPSHNADSIVHGPGDKSLPFGPLPHQDLRMQLPEAKPAPAAGIWQHSSNIDIVSLFLFGIIIALGLSIRTVEQWQTTEQKVIKAEAEKVNAELSFLKAQINPHFLFNTLNNIYTLSVMNSPHTSESIMKLSNIMRYVTDDVTQDFVPLQQDLDCIKNYVDLQILRLGRKTTVNFNIAGQVTNQKIAPLILMSFVENTFKYGVSKQTDSAISIKIIVAGDAITFECENAVFERTSTLTDRTGGIGIANTKQRLSHLYPEKHILNIQEADGVFKVKLILTS</sequence>
<protein>
    <submittedName>
        <fullName evidence="3">Sensor histidine kinase</fullName>
    </submittedName>
</protein>
<feature type="domain" description="Signal transduction histidine kinase internal region" evidence="2">
    <location>
        <begin position="212"/>
        <end position="290"/>
    </location>
</feature>
<keyword evidence="4" id="KW-1185">Reference proteome</keyword>
<proteinExistence type="predicted"/>
<keyword evidence="3" id="KW-0808">Transferase</keyword>
<keyword evidence="1" id="KW-1133">Transmembrane helix</keyword>
<dbReference type="InterPro" id="IPR010559">
    <property type="entry name" value="Sig_transdc_His_kin_internal"/>
</dbReference>
<organism evidence="3 4">
    <name type="scientific">Mucilaginibacter pankratovii</name>
    <dbReference type="NCBI Taxonomy" id="2772110"/>
    <lineage>
        <taxon>Bacteria</taxon>
        <taxon>Pseudomonadati</taxon>
        <taxon>Bacteroidota</taxon>
        <taxon>Sphingobacteriia</taxon>
        <taxon>Sphingobacteriales</taxon>
        <taxon>Sphingobacteriaceae</taxon>
        <taxon>Mucilaginibacter</taxon>
    </lineage>
</organism>
<feature type="transmembrane region" description="Helical" evidence="1">
    <location>
        <begin position="9"/>
        <end position="31"/>
    </location>
</feature>
<dbReference type="Proteomes" id="UP000606600">
    <property type="component" value="Unassembled WGS sequence"/>
</dbReference>
<keyword evidence="3" id="KW-0418">Kinase</keyword>
<keyword evidence="1" id="KW-0812">Transmembrane</keyword>
<name>A0ABR7WS96_9SPHI</name>
<dbReference type="PANTHER" id="PTHR34220:SF7">
    <property type="entry name" value="SENSOR HISTIDINE KINASE YPDA"/>
    <property type="match status" value="1"/>
</dbReference>
<dbReference type="RefSeq" id="WP_191189834.1">
    <property type="nucleotide sequence ID" value="NZ_JACWMY010000007.1"/>
</dbReference>
<accession>A0ABR7WS96</accession>
<comment type="caution">
    <text evidence="3">The sequence shown here is derived from an EMBL/GenBank/DDBJ whole genome shotgun (WGS) entry which is preliminary data.</text>
</comment>